<dbReference type="AlphaFoldDB" id="A0A7W9YKG1"/>
<dbReference type="Proteomes" id="UP000546642">
    <property type="component" value="Unassembled WGS sequence"/>
</dbReference>
<organism evidence="9 10">
    <name type="scientific">Nocardiopsis mwathae</name>
    <dbReference type="NCBI Taxonomy" id="1472723"/>
    <lineage>
        <taxon>Bacteria</taxon>
        <taxon>Bacillati</taxon>
        <taxon>Actinomycetota</taxon>
        <taxon>Actinomycetes</taxon>
        <taxon>Streptosporangiales</taxon>
        <taxon>Nocardiopsidaceae</taxon>
        <taxon>Nocardiopsis</taxon>
    </lineage>
</organism>
<feature type="transmembrane region" description="Helical" evidence="7">
    <location>
        <begin position="327"/>
        <end position="351"/>
    </location>
</feature>
<dbReference type="InterPro" id="IPR051125">
    <property type="entry name" value="ABC-4/HrtB_transporter"/>
</dbReference>
<protein>
    <submittedName>
        <fullName evidence="9">Putative ABC transport system permease protein</fullName>
    </submittedName>
</protein>
<evidence type="ECO:0000259" key="8">
    <source>
        <dbReference type="Pfam" id="PF02687"/>
    </source>
</evidence>
<evidence type="ECO:0000256" key="3">
    <source>
        <dbReference type="ARBA" id="ARBA00022475"/>
    </source>
</evidence>
<name>A0A7W9YKG1_9ACTN</name>
<keyword evidence="10" id="KW-1185">Reference proteome</keyword>
<dbReference type="PANTHER" id="PTHR43738">
    <property type="entry name" value="ABC TRANSPORTER, MEMBRANE PROTEIN"/>
    <property type="match status" value="1"/>
</dbReference>
<accession>A0A7W9YKG1</accession>
<evidence type="ECO:0000256" key="1">
    <source>
        <dbReference type="ARBA" id="ARBA00004651"/>
    </source>
</evidence>
<keyword evidence="5 7" id="KW-1133">Transmembrane helix</keyword>
<evidence type="ECO:0000313" key="9">
    <source>
        <dbReference type="EMBL" id="MBB6173843.1"/>
    </source>
</evidence>
<dbReference type="GO" id="GO:0005886">
    <property type="term" value="C:plasma membrane"/>
    <property type="evidence" value="ECO:0007669"/>
    <property type="project" value="UniProtKB-SubCell"/>
</dbReference>
<evidence type="ECO:0000313" key="10">
    <source>
        <dbReference type="Proteomes" id="UP000546642"/>
    </source>
</evidence>
<dbReference type="InterPro" id="IPR003838">
    <property type="entry name" value="ABC3_permease_C"/>
</dbReference>
<feature type="domain" description="ABC3 transporter permease C-terminal" evidence="8">
    <location>
        <begin position="253"/>
        <end position="361"/>
    </location>
</feature>
<dbReference type="EMBL" id="JACHDS010000001">
    <property type="protein sequence ID" value="MBB6173843.1"/>
    <property type="molecule type" value="Genomic_DNA"/>
</dbReference>
<comment type="subcellular location">
    <subcellularLocation>
        <location evidence="1">Cell membrane</location>
        <topology evidence="1">Multi-pass membrane protein</topology>
    </subcellularLocation>
</comment>
<reference evidence="9 10" key="1">
    <citation type="submission" date="2020-08" db="EMBL/GenBank/DDBJ databases">
        <title>Sequencing the genomes of 1000 actinobacteria strains.</title>
        <authorList>
            <person name="Klenk H.-P."/>
        </authorList>
    </citation>
    <scope>NUCLEOTIDE SEQUENCE [LARGE SCALE GENOMIC DNA]</scope>
    <source>
        <strain evidence="9 10">DSM 46659</strain>
    </source>
</reference>
<proteinExistence type="predicted"/>
<keyword evidence="2" id="KW-0813">Transport</keyword>
<keyword evidence="3" id="KW-1003">Cell membrane</keyword>
<comment type="caution">
    <text evidence="9">The sequence shown here is derived from an EMBL/GenBank/DDBJ whole genome shotgun (WGS) entry which is preliminary data.</text>
</comment>
<evidence type="ECO:0000256" key="6">
    <source>
        <dbReference type="ARBA" id="ARBA00023136"/>
    </source>
</evidence>
<keyword evidence="6 7" id="KW-0472">Membrane</keyword>
<evidence type="ECO:0000256" key="2">
    <source>
        <dbReference type="ARBA" id="ARBA00022448"/>
    </source>
</evidence>
<sequence>MFVAIRDIRFAKGRFALMGSVVALITLLVVLLSGLTAGLADESVSAVDRLPADRIAFGAAGDSAPEESFADSSVTTHQVDTWAAADGVDWAEPLGITPTRLEAPDGSTVAATVFAARPGGRLAPSGTADDGLVIGRKLADEKGLEVGDTLHLGDAELAVTRIGPDSSYSHTPVVWTSLDTWRSSAAAGRSADDAPAGTVVAVGTDGAGADAPDADAIAAIDSDAGTVSATRSDSRSAVGAFSSENGSLLMIQGFLYAISALVVGAFLTVWTIQRSGDIAILKALGGSTGYLLRDALAQALMVLLAGAGAGGLAGLGVGMLAERVVPFSLSAATTALPVAAMVALGMLGAVLSVRRITSVDPLTALGGVR</sequence>
<evidence type="ECO:0000256" key="5">
    <source>
        <dbReference type="ARBA" id="ARBA00022989"/>
    </source>
</evidence>
<dbReference type="RefSeq" id="WP_184077493.1">
    <property type="nucleotide sequence ID" value="NZ_JACHDS010000001.1"/>
</dbReference>
<feature type="transmembrane region" description="Helical" evidence="7">
    <location>
        <begin position="253"/>
        <end position="272"/>
    </location>
</feature>
<evidence type="ECO:0000256" key="7">
    <source>
        <dbReference type="SAM" id="Phobius"/>
    </source>
</evidence>
<dbReference type="Pfam" id="PF02687">
    <property type="entry name" value="FtsX"/>
    <property type="match status" value="1"/>
</dbReference>
<keyword evidence="4 7" id="KW-0812">Transmembrane</keyword>
<feature type="transmembrane region" description="Helical" evidence="7">
    <location>
        <begin position="300"/>
        <end position="321"/>
    </location>
</feature>
<gene>
    <name evidence="9" type="ORF">HNR23_003903</name>
</gene>
<dbReference type="PANTHER" id="PTHR43738:SF1">
    <property type="entry name" value="HEMIN TRANSPORT SYSTEM PERMEASE PROTEIN HRTB-RELATED"/>
    <property type="match status" value="1"/>
</dbReference>
<evidence type="ECO:0000256" key="4">
    <source>
        <dbReference type="ARBA" id="ARBA00022692"/>
    </source>
</evidence>